<evidence type="ECO:0000313" key="5">
    <source>
        <dbReference type="EMBL" id="JAC08272.1"/>
    </source>
</evidence>
<evidence type="ECO:0000256" key="3">
    <source>
        <dbReference type="ARBA" id="ARBA00044072"/>
    </source>
</evidence>
<dbReference type="GO" id="GO:0043083">
    <property type="term" value="C:synaptic cleft"/>
    <property type="evidence" value="ECO:0007669"/>
    <property type="project" value="UniProtKB-SubCell"/>
</dbReference>
<dbReference type="PANTHER" id="PTHR28052">
    <property type="entry name" value="UPF0545 PROTEIN C22ORF39"/>
    <property type="match status" value="1"/>
</dbReference>
<evidence type="ECO:0000256" key="2">
    <source>
        <dbReference type="ARBA" id="ARBA00043942"/>
    </source>
</evidence>
<dbReference type="KEGG" id="aalb:109424049"/>
<sequence>MPPQLTEIPPQPKTPEEEEVFKNLWSIRPCYLYNEEYDDCTSIRARFHQYFIHGDSIDCNQWKRDFDNCIRFERNPNDTKSALELIESEKARRTERLGAHYGNDVWKKRDKVPDDWAKPLPENLQKEYENSYLELKAKELRGEVEPSKDDGRTMCVIM</sequence>
<dbReference type="VEuPathDB" id="VectorBase:AALF005516"/>
<comment type="subcellular location">
    <subcellularLocation>
        <location evidence="2">Synaptic cleft</location>
    </subcellularLocation>
</comment>
<comment type="similarity">
    <text evidence="1">Belongs to the UPF0545 family.</text>
</comment>
<reference evidence="5" key="1">
    <citation type="journal article" date="2014" name="PLoS Negl. Trop. Dis.">
        <title>Identification and characterization of seminal fluid proteins in the Asian tiger mosquito, Aedes albopictus.</title>
        <authorList>
            <person name="Boes K.E."/>
            <person name="Ribeiro J.M."/>
            <person name="Wong A."/>
            <person name="Harrington L.C."/>
            <person name="Wolfner M.F."/>
            <person name="Sirot L.K."/>
        </authorList>
    </citation>
    <scope>NUCLEOTIDE SEQUENCE</scope>
    <source>
        <tissue evidence="5">Reproductive organs</tissue>
    </source>
</reference>
<accession>A0A023EG02</accession>
<dbReference type="OrthoDB" id="5946508at2759"/>
<evidence type="ECO:0000256" key="4">
    <source>
        <dbReference type="ARBA" id="ARBA00044235"/>
    </source>
</evidence>
<dbReference type="Pfam" id="PF11326">
    <property type="entry name" value="PANTS-like"/>
    <property type="match status" value="1"/>
</dbReference>
<dbReference type="VEuPathDB" id="VectorBase:AALC636_015300"/>
<dbReference type="EMBL" id="GAPW01005326">
    <property type="protein sequence ID" value="JAC08272.1"/>
    <property type="molecule type" value="mRNA"/>
</dbReference>
<dbReference type="InterPro" id="IPR021475">
    <property type="entry name" value="Pants/Emi1-like"/>
</dbReference>
<dbReference type="PANTHER" id="PTHR28052:SF1">
    <property type="entry name" value="UPF0545 PROTEIN C22ORF39"/>
    <property type="match status" value="1"/>
</dbReference>
<dbReference type="VEuPathDB" id="VectorBase:AALFPA_046549"/>
<name>A0A023EG02_AEDAL</name>
<dbReference type="AlphaFoldDB" id="A0A023EG02"/>
<proteinExistence type="evidence at transcript level"/>
<dbReference type="OMA" id="CHLYKDE"/>
<organism evidence="5">
    <name type="scientific">Aedes albopictus</name>
    <name type="common">Asian tiger mosquito</name>
    <name type="synonym">Stegomyia albopicta</name>
    <dbReference type="NCBI Taxonomy" id="7160"/>
    <lineage>
        <taxon>Eukaryota</taxon>
        <taxon>Metazoa</taxon>
        <taxon>Ecdysozoa</taxon>
        <taxon>Arthropoda</taxon>
        <taxon>Hexapoda</taxon>
        <taxon>Insecta</taxon>
        <taxon>Pterygota</taxon>
        <taxon>Neoptera</taxon>
        <taxon>Endopterygota</taxon>
        <taxon>Diptera</taxon>
        <taxon>Nematocera</taxon>
        <taxon>Culicoidea</taxon>
        <taxon>Culicidae</taxon>
        <taxon>Culicinae</taxon>
        <taxon>Aedini</taxon>
        <taxon>Aedes</taxon>
        <taxon>Stegomyia</taxon>
    </lineage>
</organism>
<dbReference type="RefSeq" id="XP_019554662.2">
    <property type="nucleotide sequence ID" value="XM_019699117.3"/>
</dbReference>
<evidence type="ECO:0000256" key="1">
    <source>
        <dbReference type="ARBA" id="ARBA00006412"/>
    </source>
</evidence>
<protein>
    <recommendedName>
        <fullName evidence="3">Synaptic plasticity regulator PANTS</fullName>
    </recommendedName>
    <alternativeName>
        <fullName evidence="4">Plasticity-associated neural transcript short</fullName>
    </alternativeName>
</protein>
<dbReference type="GeneID" id="109424049"/>